<dbReference type="Proteomes" id="UP000741360">
    <property type="component" value="Unassembled WGS sequence"/>
</dbReference>
<accession>A0A932GM91</accession>
<proteinExistence type="predicted"/>
<reference evidence="1" key="1">
    <citation type="submission" date="2020-07" db="EMBL/GenBank/DDBJ databases">
        <title>Huge and variable diversity of episymbiotic CPR bacteria and DPANN archaea in groundwater ecosystems.</title>
        <authorList>
            <person name="He C.Y."/>
            <person name="Keren R."/>
            <person name="Whittaker M."/>
            <person name="Farag I.F."/>
            <person name="Doudna J."/>
            <person name="Cate J.H.D."/>
            <person name="Banfield J.F."/>
        </authorList>
    </citation>
    <scope>NUCLEOTIDE SEQUENCE</scope>
    <source>
        <strain evidence="1">NC_groundwater_717_Ag_S-0.2um_59_8</strain>
    </source>
</reference>
<dbReference type="EMBL" id="JACPSX010000026">
    <property type="protein sequence ID" value="MBI3013738.1"/>
    <property type="molecule type" value="Genomic_DNA"/>
</dbReference>
<evidence type="ECO:0000313" key="2">
    <source>
        <dbReference type="Proteomes" id="UP000741360"/>
    </source>
</evidence>
<gene>
    <name evidence="1" type="ORF">HYY65_01435</name>
</gene>
<comment type="caution">
    <text evidence="1">The sequence shown here is derived from an EMBL/GenBank/DDBJ whole genome shotgun (WGS) entry which is preliminary data.</text>
</comment>
<evidence type="ECO:0000313" key="1">
    <source>
        <dbReference type="EMBL" id="MBI3013738.1"/>
    </source>
</evidence>
<protein>
    <submittedName>
        <fullName evidence="1">Uncharacterized protein</fullName>
    </submittedName>
</protein>
<name>A0A932GM91_UNCTE</name>
<dbReference type="AlphaFoldDB" id="A0A932GM91"/>
<organism evidence="1 2">
    <name type="scientific">Tectimicrobiota bacterium</name>
    <dbReference type="NCBI Taxonomy" id="2528274"/>
    <lineage>
        <taxon>Bacteria</taxon>
        <taxon>Pseudomonadati</taxon>
        <taxon>Nitrospinota/Tectimicrobiota group</taxon>
        <taxon>Candidatus Tectimicrobiota</taxon>
    </lineage>
</organism>
<sequence>MQLRFLIPCEIYLFSFHEQGLDVYADFMYKGYSARLSLPGGEVVDIKTIQVTWRFMRRAEGLQLVLCDRPESQRVPPLSGLLPPDRRSDLLQLIRRLGSRVCKAIRNFGMAPELPERLRENITSEKDIEACLRKWKVEVSEDGKGWQTVLEAEANPYAGLLAGLFGTAAGHDEEFRETVEIKTVFWDDIVEALEERKEPPPESEFVTNTIGHMRKGNYRLAVVESVIGLEIVLAQFLRAHLSSRGVPKDRIDHFLLPEVGLTARLSALLNLTLHESYLADVDLDKVLRVVRWRNDVVHKSGRVFETREELLRDSIWAVVSLVQLLAERRDDIEASPELRKVTEALRERHHELISYSLVWLRPRHSVRMDVMLYSSAVEKEELREKLEKVATEAAELLKLRDPRFERDLHLTIHFKTFPETTVAWFRFGRLDIVSRT</sequence>